<dbReference type="GO" id="GO:0031782">
    <property type="term" value="F:type 4 melanocortin receptor binding"/>
    <property type="evidence" value="ECO:0007669"/>
    <property type="project" value="TreeGrafter"/>
</dbReference>
<keyword evidence="7" id="KW-1003">Cell membrane</keyword>
<dbReference type="Pfam" id="PF00173">
    <property type="entry name" value="Cyt-b5"/>
    <property type="match status" value="1"/>
</dbReference>
<comment type="subcellular location">
    <subcellularLocation>
        <location evidence="2">Cell membrane</location>
        <topology evidence="2">Single-pass membrane protein</topology>
    </subcellularLocation>
    <subcellularLocation>
        <location evidence="3">Endoplasmic reticulum membrane</location>
        <topology evidence="3">Single-pass membrane protein</topology>
    </subcellularLocation>
</comment>
<evidence type="ECO:0000256" key="1">
    <source>
        <dbReference type="ARBA" id="ARBA00001974"/>
    </source>
</evidence>
<dbReference type="EC" id="1.6.2.2" evidence="5"/>
<dbReference type="FunFam" id="3.10.120.10:FF:000001">
    <property type="entry name" value="Cytochrome b5 reductase 4"/>
    <property type="match status" value="1"/>
</dbReference>
<dbReference type="SUPFAM" id="SSF52343">
    <property type="entry name" value="Ferredoxin reductase-like, C-terminal NADP-linked domain"/>
    <property type="match status" value="1"/>
</dbReference>
<evidence type="ECO:0000259" key="24">
    <source>
        <dbReference type="PROSITE" id="PS50255"/>
    </source>
</evidence>
<evidence type="ECO:0000256" key="5">
    <source>
        <dbReference type="ARBA" id="ARBA00012011"/>
    </source>
</evidence>
<keyword evidence="10 23" id="KW-0812">Transmembrane</keyword>
<dbReference type="PRINTS" id="PR00406">
    <property type="entry name" value="CYTB5RDTASE"/>
</dbReference>
<dbReference type="GO" id="GO:0106070">
    <property type="term" value="P:regulation of adenylate cyclase-activating G protein-coupled receptor signaling pathway"/>
    <property type="evidence" value="ECO:0007669"/>
    <property type="project" value="TreeGrafter"/>
</dbReference>
<evidence type="ECO:0000256" key="23">
    <source>
        <dbReference type="SAM" id="Phobius"/>
    </source>
</evidence>
<dbReference type="GO" id="GO:0005886">
    <property type="term" value="C:plasma membrane"/>
    <property type="evidence" value="ECO:0007669"/>
    <property type="project" value="UniProtKB-SubCell"/>
</dbReference>
<dbReference type="GO" id="GO:0031783">
    <property type="term" value="F:type 5 melanocortin receptor binding"/>
    <property type="evidence" value="ECO:0007669"/>
    <property type="project" value="TreeGrafter"/>
</dbReference>
<proteinExistence type="inferred from homology"/>
<dbReference type="GO" id="GO:0005789">
    <property type="term" value="C:endoplasmic reticulum membrane"/>
    <property type="evidence" value="ECO:0007669"/>
    <property type="project" value="UniProtKB-SubCell"/>
</dbReference>
<dbReference type="GO" id="GO:0090524">
    <property type="term" value="F:cytochrome-b5 reductase activity, acting on NADH"/>
    <property type="evidence" value="ECO:0007669"/>
    <property type="project" value="UniProtKB-EC"/>
</dbReference>
<dbReference type="FunFam" id="2.60.40.790:FF:000019">
    <property type="entry name" value="cytochrome b5 reductase 4 isoform X1"/>
    <property type="match status" value="1"/>
</dbReference>
<feature type="domain" description="Cytochrome b5 heme-binding" evidence="24">
    <location>
        <begin position="54"/>
        <end position="130"/>
    </location>
</feature>
<feature type="domain" description="CS" evidence="25">
    <location>
        <begin position="192"/>
        <end position="283"/>
    </location>
</feature>
<dbReference type="PANTHER" id="PTHR28675">
    <property type="entry name" value="MELANOCORTIN-2 RECEPTOR ACCESSORY PROTEIN 2"/>
    <property type="match status" value="1"/>
</dbReference>
<dbReference type="InterPro" id="IPR001433">
    <property type="entry name" value="OxRdtase_FAD/NAD-bd"/>
</dbReference>
<evidence type="ECO:0000256" key="19">
    <source>
        <dbReference type="ARBA" id="ARBA00030883"/>
    </source>
</evidence>
<dbReference type="CDD" id="cd06183">
    <property type="entry name" value="cyt_b5_reduct_like"/>
    <property type="match status" value="1"/>
</dbReference>
<keyword evidence="12" id="KW-0256">Endoplasmic reticulum</keyword>
<dbReference type="Pfam" id="PF15183">
    <property type="entry name" value="MRAP"/>
    <property type="match status" value="1"/>
</dbReference>
<comment type="caution">
    <text evidence="26">The sequence shown here is derived from an EMBL/GenBank/DDBJ whole genome shotgun (WGS) entry which is preliminary data.</text>
</comment>
<evidence type="ECO:0000256" key="17">
    <source>
        <dbReference type="ARBA" id="ARBA00023027"/>
    </source>
</evidence>
<dbReference type="PROSITE" id="PS00191">
    <property type="entry name" value="CYTOCHROME_B5_1"/>
    <property type="match status" value="1"/>
</dbReference>
<dbReference type="CDD" id="cd06490">
    <property type="entry name" value="p23_NCB5OR"/>
    <property type="match status" value="1"/>
</dbReference>
<dbReference type="PROSITE" id="PS50255">
    <property type="entry name" value="CYTOCHROME_B5_2"/>
    <property type="match status" value="1"/>
</dbReference>
<evidence type="ECO:0000256" key="4">
    <source>
        <dbReference type="ARBA" id="ARBA00010063"/>
    </source>
</evidence>
<protein>
    <recommendedName>
        <fullName evidence="6">Cytochrome b5 reductase 4</fullName>
        <ecNumber evidence="5">1.6.2.2</ecNumber>
    </recommendedName>
    <alternativeName>
        <fullName evidence="20">Flavohemoprotein b5/b5R</fullName>
    </alternativeName>
    <alternativeName>
        <fullName evidence="19">cb5/cb5R</fullName>
    </alternativeName>
</protein>
<dbReference type="InterPro" id="IPR018506">
    <property type="entry name" value="Cyt_B5_heme-BS"/>
</dbReference>
<comment type="catalytic activity">
    <reaction evidence="21">
        <text>2 Fe(III)-[cytochrome b5] + NADH = 2 Fe(II)-[cytochrome b5] + NAD(+) + H(+)</text>
        <dbReference type="Rhea" id="RHEA:46680"/>
        <dbReference type="Rhea" id="RHEA-COMP:10438"/>
        <dbReference type="Rhea" id="RHEA-COMP:10439"/>
        <dbReference type="ChEBI" id="CHEBI:15378"/>
        <dbReference type="ChEBI" id="CHEBI:29033"/>
        <dbReference type="ChEBI" id="CHEBI:29034"/>
        <dbReference type="ChEBI" id="CHEBI:57540"/>
        <dbReference type="ChEBI" id="CHEBI:57945"/>
        <dbReference type="EC" id="1.6.2.2"/>
    </reaction>
</comment>
<dbReference type="EMBL" id="JACDTQ010002862">
    <property type="protein sequence ID" value="KAF5915479.1"/>
    <property type="molecule type" value="Genomic_DNA"/>
</dbReference>
<dbReference type="InterPro" id="IPR007052">
    <property type="entry name" value="CS_dom"/>
</dbReference>
<dbReference type="SUPFAM" id="SSF63380">
    <property type="entry name" value="Riboflavin synthase domain-like"/>
    <property type="match status" value="1"/>
</dbReference>
<keyword evidence="13" id="KW-0274">FAD</keyword>
<evidence type="ECO:0000259" key="25">
    <source>
        <dbReference type="PROSITE" id="PS51203"/>
    </source>
</evidence>
<keyword evidence="11" id="KW-0479">Metal-binding</keyword>
<dbReference type="GO" id="GO:0031781">
    <property type="term" value="F:type 3 melanocortin receptor binding"/>
    <property type="evidence" value="ECO:0007669"/>
    <property type="project" value="TreeGrafter"/>
</dbReference>
<dbReference type="Proteomes" id="UP000551758">
    <property type="component" value="Unassembled WGS sequence"/>
</dbReference>
<dbReference type="GO" id="GO:0046872">
    <property type="term" value="F:metal ion binding"/>
    <property type="evidence" value="ECO:0007669"/>
    <property type="project" value="UniProtKB-KW"/>
</dbReference>
<evidence type="ECO:0000256" key="16">
    <source>
        <dbReference type="ARBA" id="ARBA00023004"/>
    </source>
</evidence>
<dbReference type="InterPro" id="IPR017938">
    <property type="entry name" value="Riboflavin_synthase-like_b-brl"/>
</dbReference>
<evidence type="ECO:0000256" key="2">
    <source>
        <dbReference type="ARBA" id="ARBA00004162"/>
    </source>
</evidence>
<name>A0A7J7EI57_DICBM</name>
<dbReference type="PROSITE" id="PS51203">
    <property type="entry name" value="CS"/>
    <property type="match status" value="1"/>
</dbReference>
<dbReference type="InterPro" id="IPR008978">
    <property type="entry name" value="HSP20-like_chaperone"/>
</dbReference>
<dbReference type="GO" id="GO:0020037">
    <property type="term" value="F:heme binding"/>
    <property type="evidence" value="ECO:0007669"/>
    <property type="project" value="InterPro"/>
</dbReference>
<evidence type="ECO:0000256" key="14">
    <source>
        <dbReference type="ARBA" id="ARBA00022989"/>
    </source>
</evidence>
<accession>A0A7J7EI57</accession>
<evidence type="ECO:0000256" key="6">
    <source>
        <dbReference type="ARBA" id="ARBA00022339"/>
    </source>
</evidence>
<keyword evidence="27" id="KW-1185">Reference proteome</keyword>
<dbReference type="PANTHER" id="PTHR28675:SF1">
    <property type="entry name" value="MELANOCORTIN-2 RECEPTOR ACCESSORY PROTEIN 2"/>
    <property type="match status" value="1"/>
</dbReference>
<dbReference type="Gene3D" id="2.60.40.790">
    <property type="match status" value="1"/>
</dbReference>
<keyword evidence="9" id="KW-0285">Flavoprotein</keyword>
<comment type="similarity">
    <text evidence="4">Belongs to the MRAP family.</text>
</comment>
<dbReference type="SUPFAM" id="SSF55856">
    <property type="entry name" value="Cytochrome b5-like heme/steroid binding domain"/>
    <property type="match status" value="1"/>
</dbReference>
<dbReference type="InterPro" id="IPR001199">
    <property type="entry name" value="Cyt_B5-like_heme/steroid-bd"/>
</dbReference>
<evidence type="ECO:0000256" key="11">
    <source>
        <dbReference type="ARBA" id="ARBA00022723"/>
    </source>
</evidence>
<keyword evidence="17" id="KW-0520">NAD</keyword>
<evidence type="ECO:0000256" key="3">
    <source>
        <dbReference type="ARBA" id="ARBA00004389"/>
    </source>
</evidence>
<evidence type="ECO:0000256" key="9">
    <source>
        <dbReference type="ARBA" id="ARBA00022630"/>
    </source>
</evidence>
<gene>
    <name evidence="26" type="ORF">HPG69_014800</name>
</gene>
<dbReference type="Pfam" id="PF04969">
    <property type="entry name" value="CS"/>
    <property type="match status" value="1"/>
</dbReference>
<evidence type="ECO:0000256" key="15">
    <source>
        <dbReference type="ARBA" id="ARBA00023002"/>
    </source>
</evidence>
<dbReference type="GO" id="GO:0072659">
    <property type="term" value="P:protein localization to plasma membrane"/>
    <property type="evidence" value="ECO:0007669"/>
    <property type="project" value="TreeGrafter"/>
</dbReference>
<sequence length="752" mass="85449">MLNVPSQSFPAPSSQQRVASGGRSKVPLKQGRSLMDWIRLTKSGKDLTGLKGRLIEVTEEELKKHSKKDDCWICIRGFVYNVSPYMEYHPGGEDELMRAAGSDGTDLFDQVHRWVNYESMLKECLVGRMAVKPAIPKGLKWVCKTQAQRLTGKGEARQLLLEREGQSVMVMWTLLGMLPKSQVTDALAKEGPSSPSYDWFQTDSLVTIVIYTKQKDITLDSVIVDHQDDSFRAETIIKDYSYLIDIELSHEIQEDFSVRIVENVGKIEIVLKKKENTSWKCLGHPLENHNSLIPKKDADTEIVKPYTPISDSLLSEFKEPVLPNNKYIYFLIKIYPAGLFTPQLDHLQIGDFVFISNPEGNFKISQFQELEDLFLLAAGTGFTPMVKILNYALTNIPSLRKVKLMFFNKTEDDIIWRSQLEKLAFKDKRFDIEFVLSAPISEWNGKQGHISPALLSEFLKRSSYKSKVLICVCGPMPFTEQGIKSINRFIDLPKGQNYLLLDSNSKGQTQNLVFSPRGADCGRVIAVNLMCNQEQLLSGPANMRVEMSAQRSISNRTSQQSASNSDYTWEYEYYEIGPVSFEGLKAHKYSIVIGFWVGLAVFVIFMFFVLTLLTKTGAPHQDNAESSEKRFRMNSFVSDFGRPLEPDKVFSRQGNEESRSLFHCYINEVEHLDRAKACHQTTVLDSNVQLQEAIRSSGRPEEELNRLMKFDIPNFVNTDQNSSFGEDDLLISEPPIVLENKPVSQTSYKDLD</sequence>
<reference evidence="26 27" key="1">
    <citation type="journal article" date="2020" name="Mol. Biol. Evol.">
        <title>Interspecific Gene Flow and the Evolution of Specialization in Black and White Rhinoceros.</title>
        <authorList>
            <person name="Moodley Y."/>
            <person name="Westbury M.V."/>
            <person name="Russo I.M."/>
            <person name="Gopalakrishnan S."/>
            <person name="Rakotoarivelo A."/>
            <person name="Olsen R.A."/>
            <person name="Prost S."/>
            <person name="Tunstall T."/>
            <person name="Ryder O.A."/>
            <person name="Dalen L."/>
            <person name="Bruford M.W."/>
        </authorList>
    </citation>
    <scope>NUCLEOTIDE SEQUENCE [LARGE SCALE GENOMIC DNA]</scope>
    <source>
        <strain evidence="26">SBR-YM</strain>
        <tissue evidence="26">Skin</tissue>
    </source>
</reference>
<organism evidence="26 27">
    <name type="scientific">Diceros bicornis minor</name>
    <name type="common">South-central black rhinoceros</name>
    <dbReference type="NCBI Taxonomy" id="77932"/>
    <lineage>
        <taxon>Eukaryota</taxon>
        <taxon>Metazoa</taxon>
        <taxon>Chordata</taxon>
        <taxon>Craniata</taxon>
        <taxon>Vertebrata</taxon>
        <taxon>Euteleostomi</taxon>
        <taxon>Mammalia</taxon>
        <taxon>Eutheria</taxon>
        <taxon>Laurasiatheria</taxon>
        <taxon>Perissodactyla</taxon>
        <taxon>Rhinocerotidae</taxon>
        <taxon>Diceros</taxon>
    </lineage>
</organism>
<evidence type="ECO:0000256" key="21">
    <source>
        <dbReference type="ARBA" id="ARBA00047682"/>
    </source>
</evidence>
<evidence type="ECO:0000256" key="13">
    <source>
        <dbReference type="ARBA" id="ARBA00022827"/>
    </source>
</evidence>
<dbReference type="AlphaFoldDB" id="A0A7J7EI57"/>
<evidence type="ECO:0000313" key="27">
    <source>
        <dbReference type="Proteomes" id="UP000551758"/>
    </source>
</evidence>
<evidence type="ECO:0000256" key="10">
    <source>
        <dbReference type="ARBA" id="ARBA00022692"/>
    </source>
</evidence>
<dbReference type="GO" id="GO:0070996">
    <property type="term" value="F:type 1 melanocortin receptor binding"/>
    <property type="evidence" value="ECO:0007669"/>
    <property type="project" value="TreeGrafter"/>
</dbReference>
<dbReference type="InterPro" id="IPR036400">
    <property type="entry name" value="Cyt_B5-like_heme/steroid_sf"/>
</dbReference>
<keyword evidence="15" id="KW-0560">Oxidoreductase</keyword>
<dbReference type="Pfam" id="PF00970">
    <property type="entry name" value="FAD_binding_6"/>
    <property type="match status" value="1"/>
</dbReference>
<keyword evidence="16" id="KW-0408">Iron</keyword>
<dbReference type="SMART" id="SM01117">
    <property type="entry name" value="Cyt-b5"/>
    <property type="match status" value="1"/>
</dbReference>
<evidence type="ECO:0000256" key="18">
    <source>
        <dbReference type="ARBA" id="ARBA00023136"/>
    </source>
</evidence>
<dbReference type="InterPro" id="IPR039261">
    <property type="entry name" value="FNR_nucleotide-bd"/>
</dbReference>
<feature type="transmembrane region" description="Helical" evidence="23">
    <location>
        <begin position="589"/>
        <end position="613"/>
    </location>
</feature>
<evidence type="ECO:0000313" key="26">
    <source>
        <dbReference type="EMBL" id="KAF5915479.1"/>
    </source>
</evidence>
<dbReference type="InterPro" id="IPR028111">
    <property type="entry name" value="MRAP"/>
</dbReference>
<dbReference type="InterPro" id="IPR008333">
    <property type="entry name" value="Cbr1-like_FAD-bd_dom"/>
</dbReference>
<dbReference type="GO" id="GO:0030545">
    <property type="term" value="F:signaling receptor regulator activity"/>
    <property type="evidence" value="ECO:0007669"/>
    <property type="project" value="TreeGrafter"/>
</dbReference>
<feature type="region of interest" description="Disordered" evidence="22">
    <location>
        <begin position="1"/>
        <end position="27"/>
    </location>
</feature>
<dbReference type="Gene3D" id="3.10.120.10">
    <property type="entry name" value="Cytochrome b5-like heme/steroid binding domain"/>
    <property type="match status" value="1"/>
</dbReference>
<keyword evidence="8" id="KW-0349">Heme</keyword>
<dbReference type="GO" id="GO:0031780">
    <property type="term" value="F:corticotropin hormone receptor binding"/>
    <property type="evidence" value="ECO:0007669"/>
    <property type="project" value="TreeGrafter"/>
</dbReference>
<evidence type="ECO:0000256" key="7">
    <source>
        <dbReference type="ARBA" id="ARBA00022475"/>
    </source>
</evidence>
<comment type="cofactor">
    <cofactor evidence="1">
        <name>FAD</name>
        <dbReference type="ChEBI" id="CHEBI:57692"/>
    </cofactor>
</comment>
<dbReference type="FunFam" id="3.40.50.80:FF:000021">
    <property type="entry name" value="Cytochrome b5 reductase 4"/>
    <property type="match status" value="1"/>
</dbReference>
<dbReference type="Gene3D" id="3.40.50.80">
    <property type="entry name" value="Nucleotide-binding domain of ferredoxin-NADP reductase (FNR) module"/>
    <property type="match status" value="1"/>
</dbReference>
<evidence type="ECO:0000256" key="20">
    <source>
        <dbReference type="ARBA" id="ARBA00031842"/>
    </source>
</evidence>
<keyword evidence="18 23" id="KW-0472">Membrane</keyword>
<evidence type="ECO:0000256" key="12">
    <source>
        <dbReference type="ARBA" id="ARBA00022824"/>
    </source>
</evidence>
<keyword evidence="14 23" id="KW-1133">Transmembrane helix</keyword>
<feature type="compositionally biased region" description="Low complexity" evidence="22">
    <location>
        <begin position="1"/>
        <end position="16"/>
    </location>
</feature>
<evidence type="ECO:0000256" key="22">
    <source>
        <dbReference type="SAM" id="MobiDB-lite"/>
    </source>
</evidence>
<dbReference type="InterPro" id="IPR037908">
    <property type="entry name" value="p23_NCB5OR"/>
</dbReference>
<evidence type="ECO:0000256" key="8">
    <source>
        <dbReference type="ARBA" id="ARBA00022617"/>
    </source>
</evidence>
<dbReference type="SUPFAM" id="SSF49764">
    <property type="entry name" value="HSP20-like chaperones"/>
    <property type="match status" value="1"/>
</dbReference>
<dbReference type="Pfam" id="PF00175">
    <property type="entry name" value="NAD_binding_1"/>
    <property type="match status" value="1"/>
</dbReference>